<dbReference type="EMBL" id="ADCP02000002">
    <property type="protein sequence ID" value="EFV45977.1"/>
    <property type="molecule type" value="Genomic_DNA"/>
</dbReference>
<dbReference type="NCBIfam" id="TIGR01580">
    <property type="entry name" value="narG"/>
    <property type="match status" value="1"/>
</dbReference>
<comment type="cofactor">
    <cofactor evidence="2">
        <name>[4Fe-4S] cluster</name>
        <dbReference type="ChEBI" id="CHEBI:49883"/>
    </cofactor>
</comment>
<dbReference type="OrthoDB" id="9810782at2"/>
<keyword evidence="15" id="KW-0534">Nitrate assimilation</keyword>
<dbReference type="InterPro" id="IPR006468">
    <property type="entry name" value="NarG"/>
</dbReference>
<proteinExistence type="inferred from homology"/>
<name>E5Y231_BILW3</name>
<evidence type="ECO:0000256" key="13">
    <source>
        <dbReference type="ARBA" id="ARBA00023004"/>
    </source>
</evidence>
<evidence type="ECO:0000256" key="9">
    <source>
        <dbReference type="ARBA" id="ARBA00022505"/>
    </source>
</evidence>
<dbReference type="AlphaFoldDB" id="E5Y231"/>
<dbReference type="InterPro" id="IPR009010">
    <property type="entry name" value="Asp_de-COase-like_dom_sf"/>
</dbReference>
<feature type="region of interest" description="Disordered" evidence="18">
    <location>
        <begin position="755"/>
        <end position="774"/>
    </location>
</feature>
<evidence type="ECO:0000256" key="5">
    <source>
        <dbReference type="ARBA" id="ARBA00012500"/>
    </source>
</evidence>
<keyword evidence="16" id="KW-0472">Membrane</keyword>
<evidence type="ECO:0000256" key="2">
    <source>
        <dbReference type="ARBA" id="ARBA00001966"/>
    </source>
</evidence>
<dbReference type="SUPFAM" id="SSF50692">
    <property type="entry name" value="ADC-like"/>
    <property type="match status" value="1"/>
</dbReference>
<dbReference type="Proteomes" id="UP000006034">
    <property type="component" value="Unassembled WGS sequence"/>
</dbReference>
<dbReference type="Gene3D" id="3.40.50.12440">
    <property type="match status" value="1"/>
</dbReference>
<dbReference type="InterPro" id="IPR006656">
    <property type="entry name" value="Mopterin_OxRdtase"/>
</dbReference>
<dbReference type="GO" id="GO:0160182">
    <property type="term" value="F:nitrate reductase (quinone) activity"/>
    <property type="evidence" value="ECO:0007669"/>
    <property type="project" value="UniProtKB-EC"/>
</dbReference>
<comment type="caution">
    <text evidence="20">The sequence shown here is derived from an EMBL/GenBank/DDBJ whole genome shotgun (WGS) entry which is preliminary data.</text>
</comment>
<dbReference type="GeneID" id="78086972"/>
<dbReference type="GO" id="GO:0046872">
    <property type="term" value="F:metal ion binding"/>
    <property type="evidence" value="ECO:0007669"/>
    <property type="project" value="UniProtKB-KW"/>
</dbReference>
<dbReference type="CDD" id="cd02750">
    <property type="entry name" value="MopB_Nitrate-R-NarG-like"/>
    <property type="match status" value="1"/>
</dbReference>
<evidence type="ECO:0000256" key="8">
    <source>
        <dbReference type="ARBA" id="ARBA00022485"/>
    </source>
</evidence>
<dbReference type="EC" id="1.7.5.1" evidence="5"/>
<evidence type="ECO:0000256" key="4">
    <source>
        <dbReference type="ARBA" id="ARBA00010312"/>
    </source>
</evidence>
<keyword evidence="7" id="KW-1003">Cell membrane</keyword>
<dbReference type="Pfam" id="PF01568">
    <property type="entry name" value="Molydop_binding"/>
    <property type="match status" value="1"/>
</dbReference>
<dbReference type="SMART" id="SM00926">
    <property type="entry name" value="Molybdop_Fe4S4"/>
    <property type="match status" value="1"/>
</dbReference>
<keyword evidence="14" id="KW-0411">Iron-sulfur</keyword>
<evidence type="ECO:0000256" key="14">
    <source>
        <dbReference type="ARBA" id="ARBA00023014"/>
    </source>
</evidence>
<evidence type="ECO:0000256" key="1">
    <source>
        <dbReference type="ARBA" id="ARBA00001942"/>
    </source>
</evidence>
<dbReference type="PANTHER" id="PTHR43105">
    <property type="entry name" value="RESPIRATORY NITRATE REDUCTASE"/>
    <property type="match status" value="1"/>
</dbReference>
<evidence type="ECO:0000256" key="16">
    <source>
        <dbReference type="ARBA" id="ARBA00023136"/>
    </source>
</evidence>
<comment type="similarity">
    <text evidence="4">Belongs to the prokaryotic molybdopterin-containing oxidoreductase family.</text>
</comment>
<dbReference type="InterPro" id="IPR050123">
    <property type="entry name" value="Prok_molybdopt-oxidoreductase"/>
</dbReference>
<protein>
    <recommendedName>
        <fullName evidence="5">nitrate reductase (quinone)</fullName>
        <ecNumber evidence="5">1.7.5.1</ecNumber>
    </recommendedName>
</protein>
<dbReference type="SUPFAM" id="SSF53706">
    <property type="entry name" value="Formate dehydrogenase/DMSO reductase, domains 1-3"/>
    <property type="match status" value="1"/>
</dbReference>
<evidence type="ECO:0000256" key="12">
    <source>
        <dbReference type="ARBA" id="ARBA00023002"/>
    </source>
</evidence>
<dbReference type="InterPro" id="IPR006963">
    <property type="entry name" value="Mopterin_OxRdtase_4Fe-4S_dom"/>
</dbReference>
<dbReference type="HOGENOM" id="CLU_000422_14_1_7"/>
<evidence type="ECO:0000256" key="11">
    <source>
        <dbReference type="ARBA" id="ARBA00022982"/>
    </source>
</evidence>
<keyword evidence="10" id="KW-0479">Metal-binding</keyword>
<evidence type="ECO:0000313" key="20">
    <source>
        <dbReference type="EMBL" id="EFV45977.1"/>
    </source>
</evidence>
<evidence type="ECO:0000256" key="6">
    <source>
        <dbReference type="ARBA" id="ARBA00022448"/>
    </source>
</evidence>
<dbReference type="PANTHER" id="PTHR43105:SF2">
    <property type="entry name" value="RESPIRATORY NITRATE REDUCTASE 2 ALPHA CHAIN"/>
    <property type="match status" value="1"/>
</dbReference>
<dbReference type="GO" id="GO:0043546">
    <property type="term" value="F:molybdopterin cofactor binding"/>
    <property type="evidence" value="ECO:0007669"/>
    <property type="project" value="InterPro"/>
</dbReference>
<dbReference type="InterPro" id="IPR027467">
    <property type="entry name" value="MopterinOxRdtase_cofactor_BS"/>
</dbReference>
<accession>E5Y231</accession>
<evidence type="ECO:0000259" key="19">
    <source>
        <dbReference type="PROSITE" id="PS51669"/>
    </source>
</evidence>
<dbReference type="InterPro" id="IPR006655">
    <property type="entry name" value="Mopterin_OxRdtase_prok_CS"/>
</dbReference>
<gene>
    <name evidence="20" type="ORF">HMPREF0179_00240</name>
</gene>
<organism evidence="20 21">
    <name type="scientific">Bilophila wadsworthia (strain 3_1_6)</name>
    <dbReference type="NCBI Taxonomy" id="563192"/>
    <lineage>
        <taxon>Bacteria</taxon>
        <taxon>Pseudomonadati</taxon>
        <taxon>Thermodesulfobacteriota</taxon>
        <taxon>Desulfovibrionia</taxon>
        <taxon>Desulfovibrionales</taxon>
        <taxon>Desulfovibrionaceae</taxon>
        <taxon>Bilophila</taxon>
    </lineage>
</organism>
<comment type="subcellular location">
    <subcellularLocation>
        <location evidence="3">Cell membrane</location>
        <topology evidence="3">Peripheral membrane protein</topology>
    </subcellularLocation>
</comment>
<dbReference type="STRING" id="563192.HMPREF0179_00240"/>
<evidence type="ECO:0000256" key="7">
    <source>
        <dbReference type="ARBA" id="ARBA00022475"/>
    </source>
</evidence>
<dbReference type="GO" id="GO:0005886">
    <property type="term" value="C:plasma membrane"/>
    <property type="evidence" value="ECO:0007669"/>
    <property type="project" value="UniProtKB-SubCell"/>
</dbReference>
<dbReference type="GO" id="GO:0042128">
    <property type="term" value="P:nitrate assimilation"/>
    <property type="evidence" value="ECO:0007669"/>
    <property type="project" value="UniProtKB-KW"/>
</dbReference>
<evidence type="ECO:0000256" key="3">
    <source>
        <dbReference type="ARBA" id="ARBA00004202"/>
    </source>
</evidence>
<dbReference type="GO" id="GO:0045333">
    <property type="term" value="P:cellular respiration"/>
    <property type="evidence" value="ECO:0007669"/>
    <property type="project" value="UniProtKB-ARBA"/>
</dbReference>
<evidence type="ECO:0000256" key="15">
    <source>
        <dbReference type="ARBA" id="ARBA00023063"/>
    </source>
</evidence>
<dbReference type="InterPro" id="IPR006657">
    <property type="entry name" value="MoPterin_dinucl-bd_dom"/>
</dbReference>
<evidence type="ECO:0000256" key="17">
    <source>
        <dbReference type="ARBA" id="ARBA00048294"/>
    </source>
</evidence>
<dbReference type="GO" id="GO:0009325">
    <property type="term" value="C:nitrate reductase complex"/>
    <property type="evidence" value="ECO:0007669"/>
    <property type="project" value="InterPro"/>
</dbReference>
<keyword evidence="9" id="KW-0500">Molybdenum</keyword>
<dbReference type="RefSeq" id="WP_005024327.1">
    <property type="nucleotide sequence ID" value="NZ_KE150239.1"/>
</dbReference>
<feature type="domain" description="4Fe-4S Mo/W bis-MGD-type" evidence="19">
    <location>
        <begin position="50"/>
        <end position="114"/>
    </location>
</feature>
<keyword evidence="8" id="KW-0004">4Fe-4S</keyword>
<dbReference type="InterPro" id="IPR037943">
    <property type="entry name" value="MopB_CT_Nitrate-R-NarG-like"/>
</dbReference>
<evidence type="ECO:0000256" key="18">
    <source>
        <dbReference type="SAM" id="MobiDB-lite"/>
    </source>
</evidence>
<reference evidence="20 21" key="2">
    <citation type="submission" date="2013-04" db="EMBL/GenBank/DDBJ databases">
        <title>The Genome Sequence of Bilophila wadsworthia 3_1_6.</title>
        <authorList>
            <consortium name="The Broad Institute Genomics Platform"/>
            <person name="Earl A."/>
            <person name="Ward D."/>
            <person name="Feldgarden M."/>
            <person name="Gevers D."/>
            <person name="Sibley C."/>
            <person name="Strauss J."/>
            <person name="Allen-Vercoe E."/>
            <person name="Walker B."/>
            <person name="Young S."/>
            <person name="Zeng Q."/>
            <person name="Gargeya S."/>
            <person name="Fitzgerald M."/>
            <person name="Haas B."/>
            <person name="Abouelleil A."/>
            <person name="Allen A.W."/>
            <person name="Alvarado L."/>
            <person name="Arachchi H.M."/>
            <person name="Berlin A.M."/>
            <person name="Chapman S.B."/>
            <person name="Gainer-Dewar J."/>
            <person name="Goldberg J."/>
            <person name="Griggs A."/>
            <person name="Gujja S."/>
            <person name="Hansen M."/>
            <person name="Howarth C."/>
            <person name="Imamovic A."/>
            <person name="Ireland A."/>
            <person name="Larimer J."/>
            <person name="McCowan C."/>
            <person name="Murphy C."/>
            <person name="Pearson M."/>
            <person name="Poon T.W."/>
            <person name="Priest M."/>
            <person name="Roberts A."/>
            <person name="Saif S."/>
            <person name="Shea T."/>
            <person name="Sisk P."/>
            <person name="Sykes S."/>
            <person name="Wortman J."/>
            <person name="Nusbaum C."/>
            <person name="Birren B."/>
        </authorList>
    </citation>
    <scope>NUCLEOTIDE SEQUENCE [LARGE SCALE GENOMIC DNA]</scope>
    <source>
        <strain evidence="20 21">3_1_6</strain>
    </source>
</reference>
<evidence type="ECO:0000256" key="10">
    <source>
        <dbReference type="ARBA" id="ARBA00022723"/>
    </source>
</evidence>
<dbReference type="PROSITE" id="PS00551">
    <property type="entry name" value="MOLYBDOPTERIN_PROK_1"/>
    <property type="match status" value="1"/>
</dbReference>
<keyword evidence="12" id="KW-0560">Oxidoreductase</keyword>
<dbReference type="Pfam" id="PF04879">
    <property type="entry name" value="Molybdop_Fe4S4"/>
    <property type="match status" value="1"/>
</dbReference>
<comment type="cofactor">
    <cofactor evidence="1">
        <name>Mo-bis(molybdopterin guanine dinucleotide)</name>
        <dbReference type="ChEBI" id="CHEBI:60539"/>
    </cofactor>
</comment>
<dbReference type="PROSITE" id="PS51669">
    <property type="entry name" value="4FE4S_MOW_BIS_MGD"/>
    <property type="match status" value="1"/>
</dbReference>
<keyword evidence="21" id="KW-1185">Reference proteome</keyword>
<reference evidence="20 21" key="1">
    <citation type="submission" date="2010-10" db="EMBL/GenBank/DDBJ databases">
        <authorList>
            <consortium name="The Broad Institute Genome Sequencing Platform"/>
            <person name="Ward D."/>
            <person name="Earl A."/>
            <person name="Feldgarden M."/>
            <person name="Young S.K."/>
            <person name="Gargeya S."/>
            <person name="Zeng Q."/>
            <person name="Alvarado L."/>
            <person name="Berlin A."/>
            <person name="Bochicchio J."/>
            <person name="Chapman S.B."/>
            <person name="Chen Z."/>
            <person name="Freedman E."/>
            <person name="Gellesch M."/>
            <person name="Goldberg J."/>
            <person name="Griggs A."/>
            <person name="Gujja S."/>
            <person name="Heilman E."/>
            <person name="Heiman D."/>
            <person name="Howarth C."/>
            <person name="Mehta T."/>
            <person name="Neiman D."/>
            <person name="Pearson M."/>
            <person name="Roberts A."/>
            <person name="Saif S."/>
            <person name="Shea T."/>
            <person name="Shenoy N."/>
            <person name="Sisk P."/>
            <person name="Stolte C."/>
            <person name="Sykes S."/>
            <person name="White J."/>
            <person name="Yandava C."/>
            <person name="Allen-Vercoe E."/>
            <person name="Sibley C."/>
            <person name="Ambrose C.E."/>
            <person name="Strauss J."/>
            <person name="Daigneault M."/>
            <person name="Haas B."/>
            <person name="Nusbaum C."/>
            <person name="Birren B."/>
        </authorList>
    </citation>
    <scope>NUCLEOTIDE SEQUENCE [LARGE SCALE GENOMIC DNA]</scope>
    <source>
        <strain evidence="20 21">3_1_6</strain>
    </source>
</reference>
<keyword evidence="13" id="KW-0408">Iron</keyword>
<dbReference type="PROSITE" id="PS00932">
    <property type="entry name" value="MOLYBDOPTERIN_PROK_3"/>
    <property type="match status" value="1"/>
</dbReference>
<dbReference type="GO" id="GO:0051539">
    <property type="term" value="F:4 iron, 4 sulfur cluster binding"/>
    <property type="evidence" value="ECO:0007669"/>
    <property type="project" value="UniProtKB-KW"/>
</dbReference>
<dbReference type="Pfam" id="PF00384">
    <property type="entry name" value="Molybdopterin"/>
    <property type="match status" value="1"/>
</dbReference>
<comment type="catalytic activity">
    <reaction evidence="17">
        <text>nitrate + a quinol = a quinone + nitrite + H2O</text>
        <dbReference type="Rhea" id="RHEA:56144"/>
        <dbReference type="ChEBI" id="CHEBI:15377"/>
        <dbReference type="ChEBI" id="CHEBI:16301"/>
        <dbReference type="ChEBI" id="CHEBI:17632"/>
        <dbReference type="ChEBI" id="CHEBI:24646"/>
        <dbReference type="ChEBI" id="CHEBI:132124"/>
        <dbReference type="EC" id="1.7.5.1"/>
    </reaction>
</comment>
<keyword evidence="6" id="KW-0813">Transport</keyword>
<dbReference type="eggNOG" id="COG5013">
    <property type="taxonomic scope" value="Bacteria"/>
</dbReference>
<keyword evidence="11" id="KW-0249">Electron transport</keyword>
<sequence>MRFLNSRTLRYFGQRARELAHNFENAHHPYEERQGGRSWEDYYRRRWQHDKVVRSTHGVNCTGSCSFDVFVKDGIIVWEAQKTDYPTPHPDFPDYEPRGCPRGVSASWYVYSPLRVKYPYIRGKLLEMWKAAKQASNNDPVAAWEAIQSDPAKRKAYQQARGKGGFVRFSWDEASEIIAASLISTIKKHGPDRIFGFTPLPAMSMTSFASGARFLSMLGASMVSFYDWYCDLPPASPQIWGEQTDVPESADWYNAGYIISWGSNLPQTRTPDAHFYVEARYRGTKIAAISPDYADFTKFADHWLPVRAGTDGALAMAMDHVVLKEFYLDRRVPYFEDYAKRFTDLPFLLFLDEEERDGETVLAPGRCVRASDLGLGGNNPEWKFVIHDRTRKGPAVPNGSIGSRYGEEGTWNLEMRDCYDRADLDPVLSYAELGDETEWKLAAFPVFFEGQPSLRKGAVPVRRLAVTGADGKQQERLVTTVFDILAASLAIDRGHGGDVASGYEDARAYATPAWQEAITGVPAEDMIRVAREFADNAERTGGRSMIIMGAGVNHWYNNDVTYRAMISLTTLCGCQGVSGGGWAHYVGQEKVRPLAGWTTVTVGSDWMGPPRLHNGTSFYYFALDSWRHELLSMDKLTPPDRKGSLPDHPADCNALAARLGWLPFYPQFKENSLETCEKATKAGAASNEEIVAHTLERLKSGDLELSVDAPDDPANVPRVMVFWRANPLGSNVKGHEYFLKYLLGTESSFLGEEARQPETIRTTPEPDSPEGVGGGKLDLMVTSEIRMSTTCVYSDIVLPAAHWYEYHDLSSTDMHPFIHPFNPATDPAWEARTNWDQFKAIAQKFSELAGKHLGVRKDMVATALLHDTPGEIGQPFGEVRDWRRGDAEPVPGKTMFNLKVVERPYPDIYKMYSALGPNVAKPGGVGAKGVSWSCAPEYEQLKARLGVVSEPGVSEGMPRIDNAKDACEIMLALSPESNGDVGVRSWAGLEKQTGFKLNDLSRPVQDQHLTFEGITARPTKGFTSPNWSGIEVHGRTYAPFELNVQRLVPFHTLTGRQHFYMDHEWMRGLGEALPVYRPPLSLAAIGEISGPRIPRTDKDLVLNFLSPHSKWSIHSSYSDNHIMRELSRGGGEIWLNNDDAASAGIADNDWLECFNANGVFMGRAVVSHRIPHGKTYIHHAQERTVNVPLSPLSGTRGGTHNSLTRPLVKPTQMIGGYGQLSYFFNYYGPTGCQRDEFVVVRKVQGDVRF</sequence>
<evidence type="ECO:0000313" key="21">
    <source>
        <dbReference type="Proteomes" id="UP000006034"/>
    </source>
</evidence>
<dbReference type="CDD" id="cd02776">
    <property type="entry name" value="MopB_CT_Nitrate-R-NarG-like"/>
    <property type="match status" value="1"/>
</dbReference>